<dbReference type="Proteomes" id="UP000219467">
    <property type="component" value="Unassembled WGS sequence"/>
</dbReference>
<dbReference type="PANTHER" id="PTHR46797">
    <property type="entry name" value="HTH-TYPE TRANSCRIPTIONAL REGULATOR"/>
    <property type="match status" value="1"/>
</dbReference>
<evidence type="ECO:0000313" key="5">
    <source>
        <dbReference type="EMBL" id="SNX73379.1"/>
    </source>
</evidence>
<dbReference type="Pfam" id="PF09856">
    <property type="entry name" value="ScfRs"/>
    <property type="match status" value="1"/>
</dbReference>
<dbReference type="GO" id="GO:0003677">
    <property type="term" value="F:DNA binding"/>
    <property type="evidence" value="ECO:0007669"/>
    <property type="project" value="UniProtKB-KW"/>
</dbReference>
<dbReference type="InterPro" id="IPR010982">
    <property type="entry name" value="Lambda_DNA-bd_dom_sf"/>
</dbReference>
<dbReference type="InterPro" id="IPR018653">
    <property type="entry name" value="ScfR_C"/>
</dbReference>
<dbReference type="PANTHER" id="PTHR46797:SF23">
    <property type="entry name" value="HTH-TYPE TRANSCRIPTIONAL REGULATOR SUTR"/>
    <property type="match status" value="1"/>
</dbReference>
<keyword evidence="3" id="KW-0804">Transcription</keyword>
<dbReference type="GO" id="GO:0003700">
    <property type="term" value="F:DNA-binding transcription factor activity"/>
    <property type="evidence" value="ECO:0007669"/>
    <property type="project" value="TreeGrafter"/>
</dbReference>
<reference evidence="6" key="1">
    <citation type="submission" date="2017-08" db="EMBL/GenBank/DDBJ databases">
        <authorList>
            <person name="Varghese N."/>
            <person name="Submissions S."/>
        </authorList>
    </citation>
    <scope>NUCLEOTIDE SEQUENCE [LARGE SCALE GENOMIC DNA]</scope>
    <source>
        <strain evidence="6">JA234</strain>
    </source>
</reference>
<gene>
    <name evidence="5" type="ORF">SAMN05878503_11554</name>
</gene>
<evidence type="ECO:0000256" key="2">
    <source>
        <dbReference type="ARBA" id="ARBA00023125"/>
    </source>
</evidence>
<dbReference type="InterPro" id="IPR050807">
    <property type="entry name" value="TransReg_Diox_bact_type"/>
</dbReference>
<accession>A0A285D0U1</accession>
<dbReference type="PROSITE" id="PS50943">
    <property type="entry name" value="HTH_CROC1"/>
    <property type="match status" value="1"/>
</dbReference>
<keyword evidence="2" id="KW-0238">DNA-binding</keyword>
<dbReference type="SMART" id="SM00530">
    <property type="entry name" value="HTH_XRE"/>
    <property type="match status" value="1"/>
</dbReference>
<organism evidence="5 6">
    <name type="scientific">Cereibacter ovatus</name>
    <dbReference type="NCBI Taxonomy" id="439529"/>
    <lineage>
        <taxon>Bacteria</taxon>
        <taxon>Pseudomonadati</taxon>
        <taxon>Pseudomonadota</taxon>
        <taxon>Alphaproteobacteria</taxon>
        <taxon>Rhodobacterales</taxon>
        <taxon>Paracoccaceae</taxon>
        <taxon>Cereibacter</taxon>
    </lineage>
</organism>
<dbReference type="Gene3D" id="1.10.260.40">
    <property type="entry name" value="lambda repressor-like DNA-binding domains"/>
    <property type="match status" value="1"/>
</dbReference>
<dbReference type="EMBL" id="OAOQ01000015">
    <property type="protein sequence ID" value="SNX73379.1"/>
    <property type="molecule type" value="Genomic_DNA"/>
</dbReference>
<evidence type="ECO:0000259" key="4">
    <source>
        <dbReference type="PROSITE" id="PS50943"/>
    </source>
</evidence>
<dbReference type="InterPro" id="IPR001387">
    <property type="entry name" value="Cro/C1-type_HTH"/>
</dbReference>
<dbReference type="AlphaFoldDB" id="A0A285D0U1"/>
<dbReference type="SUPFAM" id="SSF47413">
    <property type="entry name" value="lambda repressor-like DNA-binding domains"/>
    <property type="match status" value="1"/>
</dbReference>
<evidence type="ECO:0000313" key="6">
    <source>
        <dbReference type="Proteomes" id="UP000219467"/>
    </source>
</evidence>
<keyword evidence="6" id="KW-1185">Reference proteome</keyword>
<dbReference type="OrthoDB" id="7790108at2"/>
<proteinExistence type="predicted"/>
<dbReference type="RefSeq" id="WP_097031293.1">
    <property type="nucleotide sequence ID" value="NZ_OAOQ01000015.1"/>
</dbReference>
<dbReference type="Pfam" id="PF01381">
    <property type="entry name" value="HTH_3"/>
    <property type="match status" value="1"/>
</dbReference>
<name>A0A285D0U1_9RHOB</name>
<keyword evidence="1" id="KW-0805">Transcription regulation</keyword>
<evidence type="ECO:0000256" key="3">
    <source>
        <dbReference type="ARBA" id="ARBA00023163"/>
    </source>
</evidence>
<dbReference type="GO" id="GO:0005829">
    <property type="term" value="C:cytosol"/>
    <property type="evidence" value="ECO:0007669"/>
    <property type="project" value="TreeGrafter"/>
</dbReference>
<protein>
    <recommendedName>
        <fullName evidence="4">HTH cro/C1-type domain-containing protein</fullName>
    </recommendedName>
</protein>
<evidence type="ECO:0000256" key="1">
    <source>
        <dbReference type="ARBA" id="ARBA00023015"/>
    </source>
</evidence>
<feature type="domain" description="HTH cro/C1-type" evidence="4">
    <location>
        <begin position="11"/>
        <end position="65"/>
    </location>
</feature>
<dbReference type="CDD" id="cd00093">
    <property type="entry name" value="HTH_XRE"/>
    <property type="match status" value="1"/>
</dbReference>
<sequence>MPMTALTGSRVRERRLQLGLRQADLARAAGISASYLNLIEHNRRRIGDEVLARLARALTIETGTLAAGAEGALIEDLRAAAAAGGDDQPELDRVEDLVGRFPGWARMLAAQHRRIGSLERTVNALNDRMTHDTHLSEALHEVLSAVSAVRSTAAILAETEDIAPDWRARFHANLHADSERLAVGAEALVAYLDSSDEDDETGLGAPQDEVEGWLAARGWHLPELEAGAGPAALAAEVAGLASAAARSMARDWIARAEADAAALPLMPFRAALAETDDPVRLARRFGTSVLSVFRRMATLPGAQTGLVICDGSGTLVFRKPPEGFVLPRFGAACPLWPLFDALARPMAPVEAMVEPASRTRRRFRTRAFCEPSLPGDFAGPELREAGMLIDPAPPEAAAAPARAVGTSCRICPRTPCPARREPSILIEGT</sequence>